<dbReference type="GO" id="GO:0016567">
    <property type="term" value="P:protein ubiquitination"/>
    <property type="evidence" value="ECO:0007669"/>
    <property type="project" value="TreeGrafter"/>
</dbReference>
<dbReference type="Proteomes" id="UP000193144">
    <property type="component" value="Unassembled WGS sequence"/>
</dbReference>
<evidence type="ECO:0000256" key="2">
    <source>
        <dbReference type="SAM" id="Phobius"/>
    </source>
</evidence>
<feature type="transmembrane region" description="Helical" evidence="2">
    <location>
        <begin position="349"/>
        <end position="370"/>
    </location>
</feature>
<dbReference type="GO" id="GO:0006511">
    <property type="term" value="P:ubiquitin-dependent protein catabolic process"/>
    <property type="evidence" value="ECO:0007669"/>
    <property type="project" value="TreeGrafter"/>
</dbReference>
<feature type="region of interest" description="Disordered" evidence="1">
    <location>
        <begin position="738"/>
        <end position="772"/>
    </location>
</feature>
<evidence type="ECO:0000256" key="1">
    <source>
        <dbReference type="SAM" id="MobiDB-lite"/>
    </source>
</evidence>
<name>A0A1Y2A2G5_9PLEO</name>
<comment type="caution">
    <text evidence="3">The sequence shown here is derived from an EMBL/GenBank/DDBJ whole genome shotgun (WGS) entry which is preliminary data.</text>
</comment>
<feature type="compositionally biased region" description="Acidic residues" evidence="1">
    <location>
        <begin position="741"/>
        <end position="750"/>
    </location>
</feature>
<dbReference type="PANTHER" id="PTHR22696:SF1">
    <property type="entry name" value="E3 UBIQUITIN-PROTEIN LIGASE RNF26"/>
    <property type="match status" value="1"/>
</dbReference>
<dbReference type="InterPro" id="IPR013083">
    <property type="entry name" value="Znf_RING/FYVE/PHD"/>
</dbReference>
<evidence type="ECO:0000313" key="4">
    <source>
        <dbReference type="Proteomes" id="UP000193144"/>
    </source>
</evidence>
<protein>
    <submittedName>
        <fullName evidence="3">Ubiquitin-protein ligase-like protein</fullName>
    </submittedName>
</protein>
<gene>
    <name evidence="3" type="ORF">BCR34DRAFT_475705</name>
</gene>
<feature type="transmembrane region" description="Helical" evidence="2">
    <location>
        <begin position="134"/>
        <end position="152"/>
    </location>
</feature>
<dbReference type="GO" id="GO:0016874">
    <property type="term" value="F:ligase activity"/>
    <property type="evidence" value="ECO:0007669"/>
    <property type="project" value="UniProtKB-KW"/>
</dbReference>
<keyword evidence="3" id="KW-0436">Ligase</keyword>
<sequence>MEQHISALANATSFLPSSSDLLMAVPRLLEHIDGIFGKIRSGGSIIAEPTANLTNATITTSGTFVQESVAAAATAALSSQNDDSFSPFQSLKNIGSFFGYMTSKWAIGTFTAAILLNRTHFYASSRIPLSFDRVYLRIAIYLLPMIIFLYRIQSILQALRCQTAPSWSEIQYGGPARSLDTDFAGEGGLIWKAASALLFWEDLETSCKAVNMLPPDLTSTRPVGSLSLLWPLFLSLGFGQFVETLSCALQGRAPIQEVGMTIFEHSLAFAEAEAVVTKPLIDSPRFWKPKKVFTPDGNTRTLARASISRFANVPPEVLLISLISSFSHLTSNFLAVLGLRARFRLVTTGIWGFAYMAAFAWSFVKFATAASEPGQQIGVIRFPTVCIVGFIPHLLILVGIMACGTIYLLAFGLTLLSPPPGQRENLTWREKFAVAYGNLHANIHLSAITPLTINWHEDFYTAILKVGFTILTAASEAVYLNEGTRVNVHSMTWLENKRLQEMVARRRRARQSFPPVPPELRGDFLAEGVETNDEVTTEGVAQYTTSGYARERKTREATAPSDASRGLGRDNGVGIAQRRGRWTLTFQFLRGILQLLLAIQARIFLSILRKLRIGYSPRWMSQLAGPLPNNKTRLSALRNSARDGSLQTAATPDPWLVIDERTYMRPTTDSDVEALARERLRTAGYYEEQGHNGAEEHLTDVLYRWWTRGGKWGDVDTSGDYMAARDDGDTTSVISTAMTDTNDEWSDEDDGQRTPTRRSPFPNSRETTPVPDSFVDVSSLSRLLDPQTHEDREEARLLSRHLQAPGILTRAQYRKLVENDEARMFTSPSRYRLQGFGSGRMTAEQEESLLEEYIVSRRKTAMEASGLGHSSSWDDGAAGMGSEGPQCVVCQMSPRTVLVWPCGCLSLCDECRVGLASKNYTTCVCCRTNVVAYSRLYVP</sequence>
<dbReference type="Pfam" id="PF13920">
    <property type="entry name" value="zf-C3HC4_3"/>
    <property type="match status" value="1"/>
</dbReference>
<dbReference type="GO" id="GO:0061630">
    <property type="term" value="F:ubiquitin protein ligase activity"/>
    <property type="evidence" value="ECO:0007669"/>
    <property type="project" value="TreeGrafter"/>
</dbReference>
<keyword evidence="4" id="KW-1185">Reference proteome</keyword>
<dbReference type="STRING" id="1231657.A0A1Y2A2G5"/>
<dbReference type="AlphaFoldDB" id="A0A1Y2A2G5"/>
<organism evidence="3 4">
    <name type="scientific">Clohesyomyces aquaticus</name>
    <dbReference type="NCBI Taxonomy" id="1231657"/>
    <lineage>
        <taxon>Eukaryota</taxon>
        <taxon>Fungi</taxon>
        <taxon>Dikarya</taxon>
        <taxon>Ascomycota</taxon>
        <taxon>Pezizomycotina</taxon>
        <taxon>Dothideomycetes</taxon>
        <taxon>Pleosporomycetidae</taxon>
        <taxon>Pleosporales</taxon>
        <taxon>Lindgomycetaceae</taxon>
        <taxon>Clohesyomyces</taxon>
    </lineage>
</organism>
<keyword evidence="2" id="KW-1133">Transmembrane helix</keyword>
<dbReference type="PANTHER" id="PTHR22696">
    <property type="entry name" value="E3 UBIQUITIN-PROTEIN LIGASE RNF26"/>
    <property type="match status" value="1"/>
</dbReference>
<evidence type="ECO:0000313" key="3">
    <source>
        <dbReference type="EMBL" id="ORY16723.1"/>
    </source>
</evidence>
<dbReference type="EMBL" id="MCFA01000016">
    <property type="protein sequence ID" value="ORY16723.1"/>
    <property type="molecule type" value="Genomic_DNA"/>
</dbReference>
<reference evidence="3 4" key="1">
    <citation type="submission" date="2016-07" db="EMBL/GenBank/DDBJ databases">
        <title>Pervasive Adenine N6-methylation of Active Genes in Fungi.</title>
        <authorList>
            <consortium name="DOE Joint Genome Institute"/>
            <person name="Mondo S.J."/>
            <person name="Dannebaum R.O."/>
            <person name="Kuo R.C."/>
            <person name="Labutti K."/>
            <person name="Haridas S."/>
            <person name="Kuo A."/>
            <person name="Salamov A."/>
            <person name="Ahrendt S.R."/>
            <person name="Lipzen A."/>
            <person name="Sullivan W."/>
            <person name="Andreopoulos W.B."/>
            <person name="Clum A."/>
            <person name="Lindquist E."/>
            <person name="Daum C."/>
            <person name="Ramamoorthy G.K."/>
            <person name="Gryganskyi A."/>
            <person name="Culley D."/>
            <person name="Magnuson J.K."/>
            <person name="James T.Y."/>
            <person name="O'Malley M.A."/>
            <person name="Stajich J.E."/>
            <person name="Spatafora J.W."/>
            <person name="Visel A."/>
            <person name="Grigoriev I.V."/>
        </authorList>
    </citation>
    <scope>NUCLEOTIDE SEQUENCE [LARGE SCALE GENOMIC DNA]</scope>
    <source>
        <strain evidence="3 4">CBS 115471</strain>
    </source>
</reference>
<keyword evidence="2" id="KW-0472">Membrane</keyword>
<dbReference type="OrthoDB" id="66726at2759"/>
<accession>A0A1Y2A2G5</accession>
<keyword evidence="2" id="KW-0812">Transmembrane</keyword>
<dbReference type="Gene3D" id="3.30.40.10">
    <property type="entry name" value="Zinc/RING finger domain, C3HC4 (zinc finger)"/>
    <property type="match status" value="1"/>
</dbReference>
<feature type="transmembrane region" description="Helical" evidence="2">
    <location>
        <begin position="317"/>
        <end position="337"/>
    </location>
</feature>
<feature type="transmembrane region" description="Helical" evidence="2">
    <location>
        <begin position="390"/>
        <end position="416"/>
    </location>
</feature>
<proteinExistence type="predicted"/>